<proteinExistence type="predicted"/>
<dbReference type="Proteomes" id="UP000002358">
    <property type="component" value="Chromosome 1"/>
</dbReference>
<evidence type="ECO:0008006" key="6">
    <source>
        <dbReference type="Google" id="ProtNLM"/>
    </source>
</evidence>
<reference evidence="4" key="1">
    <citation type="submission" date="2021-01" db="UniProtKB">
        <authorList>
            <consortium name="EnsemblMetazoa"/>
        </authorList>
    </citation>
    <scope>IDENTIFICATION</scope>
</reference>
<dbReference type="PROSITE" id="PS50297">
    <property type="entry name" value="ANK_REP_REGION"/>
    <property type="match status" value="5"/>
</dbReference>
<protein>
    <recommendedName>
        <fullName evidence="6">Ankyrin repeat protein</fullName>
    </recommendedName>
</protein>
<dbReference type="PROSITE" id="PS50088">
    <property type="entry name" value="ANK_REPEAT"/>
    <property type="match status" value="5"/>
</dbReference>
<dbReference type="PANTHER" id="PTHR24198:SF165">
    <property type="entry name" value="ANKYRIN REPEAT-CONTAINING PROTEIN-RELATED"/>
    <property type="match status" value="1"/>
</dbReference>
<dbReference type="Pfam" id="PF12796">
    <property type="entry name" value="Ank_2"/>
    <property type="match status" value="4"/>
</dbReference>
<dbReference type="InParanoid" id="A0A7M7H1F8"/>
<dbReference type="Pfam" id="PF00023">
    <property type="entry name" value="Ank"/>
    <property type="match status" value="1"/>
</dbReference>
<dbReference type="EnsemblMetazoa" id="XM_008204945">
    <property type="protein sequence ID" value="XP_008203167"/>
    <property type="gene ID" value="LOC103315535"/>
</dbReference>
<feature type="repeat" description="ANK" evidence="3">
    <location>
        <begin position="388"/>
        <end position="416"/>
    </location>
</feature>
<feature type="repeat" description="ANK" evidence="3">
    <location>
        <begin position="254"/>
        <end position="287"/>
    </location>
</feature>
<keyword evidence="2 3" id="KW-0040">ANK repeat</keyword>
<feature type="repeat" description="ANK" evidence="3">
    <location>
        <begin position="219"/>
        <end position="252"/>
    </location>
</feature>
<dbReference type="SUPFAM" id="SSF48403">
    <property type="entry name" value="Ankyrin repeat"/>
    <property type="match status" value="3"/>
</dbReference>
<evidence type="ECO:0000313" key="4">
    <source>
        <dbReference type="EnsemblMetazoa" id="XP_008203167"/>
    </source>
</evidence>
<dbReference type="GeneID" id="103315535"/>
<dbReference type="SMR" id="A0A7M7H1F8"/>
<dbReference type="InterPro" id="IPR036770">
    <property type="entry name" value="Ankyrin_rpt-contain_sf"/>
</dbReference>
<dbReference type="KEGG" id="nvi:103315535"/>
<feature type="repeat" description="ANK" evidence="3">
    <location>
        <begin position="70"/>
        <end position="102"/>
    </location>
</feature>
<dbReference type="OrthoDB" id="194358at2759"/>
<name>A0A7M7H1F8_NASVI</name>
<evidence type="ECO:0000256" key="3">
    <source>
        <dbReference type="PROSITE-ProRule" id="PRU00023"/>
    </source>
</evidence>
<dbReference type="AlphaFoldDB" id="A0A7M7H1F8"/>
<organism evidence="4 5">
    <name type="scientific">Nasonia vitripennis</name>
    <name type="common">Parasitic wasp</name>
    <dbReference type="NCBI Taxonomy" id="7425"/>
    <lineage>
        <taxon>Eukaryota</taxon>
        <taxon>Metazoa</taxon>
        <taxon>Ecdysozoa</taxon>
        <taxon>Arthropoda</taxon>
        <taxon>Hexapoda</taxon>
        <taxon>Insecta</taxon>
        <taxon>Pterygota</taxon>
        <taxon>Neoptera</taxon>
        <taxon>Endopterygota</taxon>
        <taxon>Hymenoptera</taxon>
        <taxon>Apocrita</taxon>
        <taxon>Proctotrupomorpha</taxon>
        <taxon>Chalcidoidea</taxon>
        <taxon>Pteromalidae</taxon>
        <taxon>Pteromalinae</taxon>
        <taxon>Nasonia</taxon>
    </lineage>
</organism>
<keyword evidence="1" id="KW-0677">Repeat</keyword>
<dbReference type="Gene3D" id="1.25.40.20">
    <property type="entry name" value="Ankyrin repeat-containing domain"/>
    <property type="match status" value="4"/>
</dbReference>
<accession>A0A7M7H1F8</accession>
<evidence type="ECO:0000256" key="1">
    <source>
        <dbReference type="ARBA" id="ARBA00022737"/>
    </source>
</evidence>
<dbReference type="PANTHER" id="PTHR24198">
    <property type="entry name" value="ANKYRIN REPEAT AND PROTEIN KINASE DOMAIN-CONTAINING PROTEIN"/>
    <property type="match status" value="1"/>
</dbReference>
<evidence type="ECO:0000256" key="2">
    <source>
        <dbReference type="ARBA" id="ARBA00023043"/>
    </source>
</evidence>
<dbReference type="InterPro" id="IPR002110">
    <property type="entry name" value="Ankyrin_rpt"/>
</dbReference>
<keyword evidence="5" id="KW-1185">Reference proteome</keyword>
<dbReference type="RefSeq" id="XP_008203167.1">
    <property type="nucleotide sequence ID" value="XM_008204945.3"/>
</dbReference>
<feature type="repeat" description="ANK" evidence="3">
    <location>
        <begin position="422"/>
        <end position="454"/>
    </location>
</feature>
<sequence length="662" mass="74981">MFFNRTVTDALYKQNTDFFDASFQRSDELKHATHGEEGYSLLHFAVRYCSERMVVYFLDRGFSVYSRTFYNQTALHVAVIYCKYGAVKLLIERGSPINARDSMGRTALHCAMEAGTMCHISSENSNVSNALLDLVIFNTYVPRLKNKTFLFYCTERRSEGDFSSANNRDIISHLLSCGAEVNASTEEEDTPLFQAIARGSPSWLQYFLERGANLKQCKQDYNALHYAAWMSDNKKLVELLLDAGIEVNSATEDLKQTALHLAASSAKNVEIVNLLIERGANIHAKDGNGDTPIFWAIGSAISYEYINELEVVFNDPEEECSSYYLYDEPQKVQRRHQIICSLLNAGVDVNDTSDEGVMAFHRALNTGLNSLIEPFLERGVNVRSKTPQGLSVLHAAVKFASETVLETLIDKGASMDDKIPYFGVTPLHLATQLCNEKHIMLLLAKGANVNVTDNKGCTPLHYIAYVVNQYPLEAYCLVEKIIGILLDNGADFFARTIEDKTTLDYAVAIDNDQAIEPLLRHLAYLEAMGDPRALELVTRVIGNNDELMQIYEKYQLELFSMKEEKIYADVHYIDTITLDLKIWVRNDEFVEAFKNNQTIKKFYFYEKVSKKFDYALRARDASECIALLFNHIGLPIEVCEMIVEYFKLEDLKKMQGGQVLIG</sequence>
<dbReference type="SMART" id="SM00248">
    <property type="entry name" value="ANK"/>
    <property type="match status" value="13"/>
</dbReference>
<evidence type="ECO:0000313" key="5">
    <source>
        <dbReference type="Proteomes" id="UP000002358"/>
    </source>
</evidence>